<accession>A0A5B8KW63</accession>
<protein>
    <submittedName>
        <fullName evidence="4">DNTP triphosphohydrolase</fullName>
    </submittedName>
</protein>
<evidence type="ECO:0000256" key="1">
    <source>
        <dbReference type="ARBA" id="ARBA00022801"/>
    </source>
</evidence>
<feature type="domain" description="HD" evidence="3">
    <location>
        <begin position="61"/>
        <end position="243"/>
    </location>
</feature>
<sequence length="479" mass="53885">MGDLYNNKRFSEGERVEKTDDSTRNEFERDFDRILFSAPVRRLADKTQVFPLEKNDSVRTRLTHSHEVANLCRSLATQILRERKCAFGNAPNTEFAPTIAASVGLAHDLGNPPFGHQGETSISRWFVERFDGEGWGVPLTEQMRTDFEHWEGNAQAFRLLTRLQVSKGSHGLDLTFATLAALMKYTVGSEKRGKEEHPAFKKFGYFDADRKNAERVLSEVGLAPGQRHPIAYLMEACDDIAYSVIDIEDAVKKQLISINDIIAALRRINNGHYEDLATAIEIRVSELQSEKRSVSEVNDIGAQYYRTFVIQTMVVATSKTFLAHSDAIISGNFKQSLIKASEASDLCKALKSLASDHAYNAPAVKEIELRGDNLLRSLLSYFWRSIEECSPLPSELDGNDRAALAPRTSTPFGEFVFSHISQNYVRCYESDTAGMGDAAGVRYRQMLLLTDMVSGMTENFAIDLEAKFRQLDDGRYDYH</sequence>
<dbReference type="AlphaFoldDB" id="A0A5B8KW63"/>
<dbReference type="GO" id="GO:0006203">
    <property type="term" value="P:dGTP catabolic process"/>
    <property type="evidence" value="ECO:0007669"/>
    <property type="project" value="TreeGrafter"/>
</dbReference>
<dbReference type="Gene3D" id="1.10.3410.10">
    <property type="entry name" value="putative deoxyguanosinetriphosphate triphosphohydrolase like domain"/>
    <property type="match status" value="1"/>
</dbReference>
<evidence type="ECO:0000259" key="3">
    <source>
        <dbReference type="PROSITE" id="PS51831"/>
    </source>
</evidence>
<dbReference type="OrthoDB" id="9803619at2"/>
<dbReference type="Pfam" id="PF01966">
    <property type="entry name" value="HD"/>
    <property type="match status" value="1"/>
</dbReference>
<reference evidence="4" key="1">
    <citation type="submission" date="2020-04" db="EMBL/GenBank/DDBJ databases">
        <title>Nitratireductor sp. nov. isolated from mangrove soil.</title>
        <authorList>
            <person name="Ye Y."/>
        </authorList>
    </citation>
    <scope>NUCLEOTIDE SEQUENCE</scope>
    <source>
        <strain evidence="4">SY7</strain>
    </source>
</reference>
<dbReference type="SMART" id="SM00471">
    <property type="entry name" value="HDc"/>
    <property type="match status" value="1"/>
</dbReference>
<evidence type="ECO:0000256" key="2">
    <source>
        <dbReference type="SAM" id="MobiDB-lite"/>
    </source>
</evidence>
<dbReference type="EMBL" id="CP042301">
    <property type="protein sequence ID" value="QDY99778.1"/>
    <property type="molecule type" value="Genomic_DNA"/>
</dbReference>
<dbReference type="InterPro" id="IPR023293">
    <property type="entry name" value="dGTP_triP_hydro_central_sf"/>
</dbReference>
<feature type="region of interest" description="Disordered" evidence="2">
    <location>
        <begin position="1"/>
        <end position="23"/>
    </location>
</feature>
<dbReference type="InterPro" id="IPR003607">
    <property type="entry name" value="HD/PDEase_dom"/>
</dbReference>
<gene>
    <name evidence="4" type="primary">dgt</name>
    <name evidence="4" type="ORF">FQ775_04975</name>
</gene>
<keyword evidence="5" id="KW-1185">Reference proteome</keyword>
<dbReference type="InterPro" id="IPR050135">
    <property type="entry name" value="dGTPase-like"/>
</dbReference>
<keyword evidence="1" id="KW-0378">Hydrolase</keyword>
<organism evidence="4 5">
    <name type="scientific">Nitratireductor mangrovi</name>
    <dbReference type="NCBI Taxonomy" id="2599600"/>
    <lineage>
        <taxon>Bacteria</taxon>
        <taxon>Pseudomonadati</taxon>
        <taxon>Pseudomonadota</taxon>
        <taxon>Alphaproteobacteria</taxon>
        <taxon>Hyphomicrobiales</taxon>
        <taxon>Phyllobacteriaceae</taxon>
        <taxon>Nitratireductor</taxon>
    </lineage>
</organism>
<dbReference type="InterPro" id="IPR006261">
    <property type="entry name" value="dGTPase"/>
</dbReference>
<evidence type="ECO:0000313" key="5">
    <source>
        <dbReference type="Proteomes" id="UP000321389"/>
    </source>
</evidence>
<dbReference type="NCBIfam" id="TIGR01353">
    <property type="entry name" value="dGTP_triPase"/>
    <property type="match status" value="1"/>
</dbReference>
<name>A0A5B8KW63_9HYPH</name>
<dbReference type="InterPro" id="IPR027432">
    <property type="entry name" value="dGTP_triphosphohydrolase_C"/>
</dbReference>
<dbReference type="PROSITE" id="PS51831">
    <property type="entry name" value="HD"/>
    <property type="match status" value="1"/>
</dbReference>
<feature type="compositionally biased region" description="Basic and acidic residues" evidence="2">
    <location>
        <begin position="9"/>
        <end position="23"/>
    </location>
</feature>
<dbReference type="Gene3D" id="1.10.3210.10">
    <property type="entry name" value="Hypothetical protein af1432"/>
    <property type="match status" value="1"/>
</dbReference>
<dbReference type="SUPFAM" id="SSF109604">
    <property type="entry name" value="HD-domain/PDEase-like"/>
    <property type="match status" value="1"/>
</dbReference>
<dbReference type="RefSeq" id="WP_146298432.1">
    <property type="nucleotide sequence ID" value="NZ_CP042301.2"/>
</dbReference>
<dbReference type="KEGG" id="niy:FQ775_04975"/>
<dbReference type="GO" id="GO:0008832">
    <property type="term" value="F:dGTPase activity"/>
    <property type="evidence" value="ECO:0007669"/>
    <property type="project" value="TreeGrafter"/>
</dbReference>
<dbReference type="Gene3D" id="1.10.3550.10">
    <property type="entry name" value="eoxyguanosinetriphosphate triphosphohydrolase domain-like"/>
    <property type="match status" value="1"/>
</dbReference>
<proteinExistence type="predicted"/>
<dbReference type="InterPro" id="IPR006674">
    <property type="entry name" value="HD_domain"/>
</dbReference>
<dbReference type="PANTHER" id="PTHR11373">
    <property type="entry name" value="DEOXYNUCLEOSIDE TRIPHOSPHATE TRIPHOSPHOHYDROLASE"/>
    <property type="match status" value="1"/>
</dbReference>
<evidence type="ECO:0000313" key="4">
    <source>
        <dbReference type="EMBL" id="QDY99778.1"/>
    </source>
</evidence>
<dbReference type="Proteomes" id="UP000321389">
    <property type="component" value="Chromosome"/>
</dbReference>
<dbReference type="PANTHER" id="PTHR11373:SF32">
    <property type="entry name" value="DEOXYGUANOSINETRIPHOSPHATE TRIPHOSPHOHYDROLASE"/>
    <property type="match status" value="1"/>
</dbReference>